<feature type="compositionally biased region" description="Polar residues" evidence="2">
    <location>
        <begin position="187"/>
        <end position="206"/>
    </location>
</feature>
<keyword evidence="1" id="KW-0694">RNA-binding</keyword>
<dbReference type="Gene3D" id="3.30.70.330">
    <property type="match status" value="1"/>
</dbReference>
<reference evidence="5" key="1">
    <citation type="submission" date="2025-08" db="UniProtKB">
        <authorList>
            <consortium name="Ensembl"/>
        </authorList>
    </citation>
    <scope>IDENTIFICATION</scope>
</reference>
<dbReference type="PANTHER" id="PTHR46589">
    <property type="entry name" value="APOPTOTIC CHROMATIN CONDENSATION INDUCER IN THE NUCLEUS"/>
    <property type="match status" value="1"/>
</dbReference>
<evidence type="ECO:0000259" key="4">
    <source>
        <dbReference type="PROSITE" id="PS50102"/>
    </source>
</evidence>
<dbReference type="Proteomes" id="UP000694546">
    <property type="component" value="Chromosome 8"/>
</dbReference>
<feature type="region of interest" description="Disordered" evidence="2">
    <location>
        <begin position="470"/>
        <end position="577"/>
    </location>
</feature>
<reference evidence="5" key="2">
    <citation type="submission" date="2025-09" db="UniProtKB">
        <authorList>
            <consortium name="Ensembl"/>
        </authorList>
    </citation>
    <scope>IDENTIFICATION</scope>
</reference>
<feature type="compositionally biased region" description="Basic residues" evidence="2">
    <location>
        <begin position="562"/>
        <end position="577"/>
    </location>
</feature>
<dbReference type="GO" id="GO:0008380">
    <property type="term" value="P:RNA splicing"/>
    <property type="evidence" value="ECO:0007669"/>
    <property type="project" value="TreeGrafter"/>
</dbReference>
<protein>
    <recommendedName>
        <fullName evidence="4">RRM domain-containing protein</fullName>
    </recommendedName>
</protein>
<feature type="compositionally biased region" description="Basic and acidic residues" evidence="2">
    <location>
        <begin position="514"/>
        <end position="551"/>
    </location>
</feature>
<feature type="chain" id="PRO_5047240045" description="RRM domain-containing protein" evidence="3">
    <location>
        <begin position="21"/>
        <end position="577"/>
    </location>
</feature>
<dbReference type="PANTHER" id="PTHR46589:SF1">
    <property type="entry name" value="APOPTOTIC CHROMATIN CONDENSATION INDUCER IN THE NUCLEUS"/>
    <property type="match status" value="1"/>
</dbReference>
<feature type="compositionally biased region" description="Basic and acidic residues" evidence="2">
    <location>
        <begin position="423"/>
        <end position="441"/>
    </location>
</feature>
<dbReference type="AlphaFoldDB" id="A0A8C4ZJI5"/>
<dbReference type="SUPFAM" id="SSF54928">
    <property type="entry name" value="RNA-binding domain, RBD"/>
    <property type="match status" value="1"/>
</dbReference>
<feature type="region of interest" description="Disordered" evidence="2">
    <location>
        <begin position="333"/>
        <end position="441"/>
    </location>
</feature>
<name>A0A8C4ZJI5_GADMO</name>
<dbReference type="InterPro" id="IPR035979">
    <property type="entry name" value="RBD_domain_sf"/>
</dbReference>
<keyword evidence="3" id="KW-0732">Signal</keyword>
<proteinExistence type="predicted"/>
<dbReference type="GO" id="GO:0071011">
    <property type="term" value="C:precatalytic spliceosome"/>
    <property type="evidence" value="ECO:0007669"/>
    <property type="project" value="TreeGrafter"/>
</dbReference>
<dbReference type="GO" id="GO:0003723">
    <property type="term" value="F:RNA binding"/>
    <property type="evidence" value="ECO:0007669"/>
    <property type="project" value="UniProtKB-UniRule"/>
</dbReference>
<dbReference type="Pfam" id="PF16294">
    <property type="entry name" value="RSB_motif"/>
    <property type="match status" value="1"/>
</dbReference>
<feature type="signal peptide" evidence="3">
    <location>
        <begin position="1"/>
        <end position="20"/>
    </location>
</feature>
<evidence type="ECO:0000256" key="3">
    <source>
        <dbReference type="SAM" id="SignalP"/>
    </source>
</evidence>
<dbReference type="GO" id="GO:0061574">
    <property type="term" value="C:ASAP complex"/>
    <property type="evidence" value="ECO:0007669"/>
    <property type="project" value="TreeGrafter"/>
</dbReference>
<dbReference type="InterPro" id="IPR000504">
    <property type="entry name" value="RRM_dom"/>
</dbReference>
<dbReference type="GeneTree" id="ENSGT00710000106790"/>
<keyword evidence="6" id="KW-1185">Reference proteome</keyword>
<accession>A0A8C4ZJI5</accession>
<feature type="domain" description="RRM" evidence="4">
    <location>
        <begin position="246"/>
        <end position="323"/>
    </location>
</feature>
<evidence type="ECO:0000313" key="6">
    <source>
        <dbReference type="Proteomes" id="UP000694546"/>
    </source>
</evidence>
<feature type="compositionally biased region" description="Basic and acidic residues" evidence="2">
    <location>
        <begin position="470"/>
        <end position="505"/>
    </location>
</feature>
<feature type="compositionally biased region" description="Acidic residues" evidence="2">
    <location>
        <begin position="113"/>
        <end position="123"/>
    </location>
</feature>
<dbReference type="Ensembl" id="ENSGMOT00000016440.2">
    <property type="protein sequence ID" value="ENSGMOP00000016031.2"/>
    <property type="gene ID" value="ENSGMOG00000025886.1"/>
</dbReference>
<dbReference type="CDD" id="cd12432">
    <property type="entry name" value="RRM_ACINU"/>
    <property type="match status" value="1"/>
</dbReference>
<dbReference type="PROSITE" id="PS50102">
    <property type="entry name" value="RRM"/>
    <property type="match status" value="1"/>
</dbReference>
<dbReference type="InterPro" id="IPR034257">
    <property type="entry name" value="Acinus_RRM"/>
</dbReference>
<dbReference type="InterPro" id="IPR032552">
    <property type="entry name" value="RSB_motif"/>
</dbReference>
<feature type="region of interest" description="Disordered" evidence="2">
    <location>
        <begin position="111"/>
        <end position="221"/>
    </location>
</feature>
<feature type="region of interest" description="Disordered" evidence="2">
    <location>
        <begin position="37"/>
        <end position="75"/>
    </location>
</feature>
<feature type="compositionally biased region" description="Polar residues" evidence="2">
    <location>
        <begin position="37"/>
        <end position="47"/>
    </location>
</feature>
<evidence type="ECO:0000313" key="5">
    <source>
        <dbReference type="Ensembl" id="ENSGMOP00000016031.2"/>
    </source>
</evidence>
<dbReference type="InterPro" id="IPR052793">
    <property type="entry name" value="EJC-associated_protein"/>
</dbReference>
<feature type="compositionally biased region" description="Basic and acidic residues" evidence="2">
    <location>
        <begin position="147"/>
        <end position="180"/>
    </location>
</feature>
<dbReference type="InterPro" id="IPR012677">
    <property type="entry name" value="Nucleotide-bd_a/b_plait_sf"/>
</dbReference>
<feature type="compositionally biased region" description="Basic residues" evidence="2">
    <location>
        <begin position="403"/>
        <end position="422"/>
    </location>
</feature>
<organism evidence="5 6">
    <name type="scientific">Gadus morhua</name>
    <name type="common">Atlantic cod</name>
    <dbReference type="NCBI Taxonomy" id="8049"/>
    <lineage>
        <taxon>Eukaryota</taxon>
        <taxon>Metazoa</taxon>
        <taxon>Chordata</taxon>
        <taxon>Craniata</taxon>
        <taxon>Vertebrata</taxon>
        <taxon>Euteleostomi</taxon>
        <taxon>Actinopterygii</taxon>
        <taxon>Neopterygii</taxon>
        <taxon>Teleostei</taxon>
        <taxon>Neoteleostei</taxon>
        <taxon>Acanthomorphata</taxon>
        <taxon>Zeiogadaria</taxon>
        <taxon>Gadariae</taxon>
        <taxon>Gadiformes</taxon>
        <taxon>Gadoidei</taxon>
        <taxon>Gadidae</taxon>
        <taxon>Gadus</taxon>
    </lineage>
</organism>
<sequence>MCSSWGVSLTSLPLFPGALPVCSLLQTPKAFSARRISLSSSKVSPGPTSADGDGDSGAARKRRWGSSTAVTAKKPSISITTESLKSLIPDMKPGAGQDAVVDLHPEEAVLSGAEEEMEEEEREQPDQDLQIRRTVTQVVPLESQENGQKEAKRSRREETQEKEVQKGGKDRTKTPEEKTDVSISGIMETQSPTHTSPDVEMNTVTPSGDAPVRRSISQQRSGVTITIDDPVRSARQPSPPRSKVSSIVHVSNLVRPFTLGQLKELLGRTGTLLDTGFWIDKIKSHCYVTYSSPDEAVATRTALHGVKWPQSNPKVLSVEFCQQDELEFHKNLGAGVKPGAEDQASAPGRQWPPSGPPSLLPEREQWAEREREMARREQARTEREWDRDKVREFGPAGEEKAAGPRRSRSRERKRKERGKSKERKNDKKAEKAAEDPPAKLLDDLFQKTKAAPCIYWLPLTEETFALREAANAERAKERERNRKEQDEEEEKKRKEEEQQRKERVKAGSGPPAERAPRGEGDKDRDGERERERDRGRDRGERDGNKRREASRRPGAGGSAGGRGRRSHSRSNPRERRR</sequence>
<gene>
    <name evidence="5" type="primary">acin1a</name>
</gene>
<evidence type="ECO:0000256" key="1">
    <source>
        <dbReference type="PROSITE-ProRule" id="PRU00176"/>
    </source>
</evidence>
<feature type="compositionally biased region" description="Basic and acidic residues" evidence="2">
    <location>
        <begin position="361"/>
        <end position="402"/>
    </location>
</feature>
<evidence type="ECO:0000256" key="2">
    <source>
        <dbReference type="SAM" id="MobiDB-lite"/>
    </source>
</evidence>